<evidence type="ECO:0000256" key="6">
    <source>
        <dbReference type="ARBA" id="ARBA00023027"/>
    </source>
</evidence>
<accession>A0A1F5VNG6</accession>
<keyword evidence="5" id="KW-0560">Oxidoreductase</keyword>
<comment type="catalytic activity">
    <reaction evidence="7">
        <text>a quinone + NADH + H(+) = a quinol + NAD(+)</text>
        <dbReference type="Rhea" id="RHEA:46160"/>
        <dbReference type="ChEBI" id="CHEBI:15378"/>
        <dbReference type="ChEBI" id="CHEBI:24646"/>
        <dbReference type="ChEBI" id="CHEBI:57540"/>
        <dbReference type="ChEBI" id="CHEBI:57945"/>
        <dbReference type="ChEBI" id="CHEBI:132124"/>
        <dbReference type="EC" id="1.6.5.9"/>
    </reaction>
</comment>
<protein>
    <recommendedName>
        <fullName evidence="2">NADH:ubiquinone reductase (non-electrogenic)</fullName>
        <ecNumber evidence="2">1.6.5.9</ecNumber>
    </recommendedName>
</protein>
<evidence type="ECO:0000256" key="5">
    <source>
        <dbReference type="ARBA" id="ARBA00023002"/>
    </source>
</evidence>
<dbReference type="Proteomes" id="UP000177451">
    <property type="component" value="Unassembled WGS sequence"/>
</dbReference>
<reference evidence="10 11" key="1">
    <citation type="journal article" date="2016" name="Nat. Commun.">
        <title>Thousands of microbial genomes shed light on interconnected biogeochemical processes in an aquifer system.</title>
        <authorList>
            <person name="Anantharaman K."/>
            <person name="Brown C.T."/>
            <person name="Hug L.A."/>
            <person name="Sharon I."/>
            <person name="Castelle C.J."/>
            <person name="Probst A.J."/>
            <person name="Thomas B.C."/>
            <person name="Singh A."/>
            <person name="Wilkins M.J."/>
            <person name="Karaoz U."/>
            <person name="Brodie E.L."/>
            <person name="Williams K.H."/>
            <person name="Hubbard S.S."/>
            <person name="Banfield J.F."/>
        </authorList>
    </citation>
    <scope>NUCLEOTIDE SEQUENCE [LARGE SCALE GENOMIC DNA]</scope>
</reference>
<organism evidence="10 11">
    <name type="scientific">Candidatus Giovannonibacteria bacterium RIFCSPHIGHO2_02_42_15</name>
    <dbReference type="NCBI Taxonomy" id="1798329"/>
    <lineage>
        <taxon>Bacteria</taxon>
        <taxon>Candidatus Giovannoniibacteriota</taxon>
    </lineage>
</organism>
<evidence type="ECO:0000313" key="10">
    <source>
        <dbReference type="EMBL" id="OGF64955.1"/>
    </source>
</evidence>
<feature type="domain" description="FAD/NAD(P)-binding" evidence="9">
    <location>
        <begin position="34"/>
        <end position="359"/>
    </location>
</feature>
<feature type="region of interest" description="Disordered" evidence="8">
    <location>
        <begin position="1"/>
        <end position="23"/>
    </location>
</feature>
<dbReference type="Pfam" id="PF07992">
    <property type="entry name" value="Pyr_redox_2"/>
    <property type="match status" value="1"/>
</dbReference>
<dbReference type="SUPFAM" id="SSF51905">
    <property type="entry name" value="FAD/NAD(P)-binding domain"/>
    <property type="match status" value="1"/>
</dbReference>
<keyword evidence="6" id="KW-0520">NAD</keyword>
<dbReference type="InterPro" id="IPR045024">
    <property type="entry name" value="NDH-2"/>
</dbReference>
<sequence>MPRVKTYNIPVRTETKKREPKKSVQNTIPSAEVKQVVILGGGFGGVRAALDLSKWAPSAKIVLVDRNKFHSYTADYYELSAALFVPKEPLGREEYLELASSVALPFKDIFSGRANLKFIQSEVQDVDFKRKRVLLKEGHLHYDYLVIALGSETNFCAIPHLNERGLEIKTTYDALNIRSTLDEAFETSGKNDVVSIVIGGGGFTGCEFAGELGVVIKKLAKLYNHPAKNVSVTVLEGSGALLGRAGAWFSEKAKRRLEKLGVKVELESFITDVKKKEVILKDGRVVKFSLLIWTAGVRPNCFLEKLKGLKLYKNNCIIVDSNLQAVGRENVFVIGDLAYFLSENKTPLPMTAQVAMEQGHYVARFIASKFIGKSWPEYRPKKERFIVPLGSKYALADLGFIKISGFLPWLLKRVVGFKYFASILPFGKAFLVWREGIKISTNND</sequence>
<dbReference type="AlphaFoldDB" id="A0A1F5VNG6"/>
<dbReference type="PRINTS" id="PR00411">
    <property type="entry name" value="PNDRDTASEI"/>
</dbReference>
<dbReference type="PANTHER" id="PTHR43706:SF47">
    <property type="entry name" value="EXTERNAL NADH-UBIQUINONE OXIDOREDUCTASE 1, MITOCHONDRIAL-RELATED"/>
    <property type="match status" value="1"/>
</dbReference>
<keyword evidence="3" id="KW-0285">Flavoprotein</keyword>
<gene>
    <name evidence="10" type="ORF">A2Z53_01365</name>
</gene>
<name>A0A1F5VNG6_9BACT</name>
<comment type="caution">
    <text evidence="10">The sequence shown here is derived from an EMBL/GenBank/DDBJ whole genome shotgun (WGS) entry which is preliminary data.</text>
</comment>
<evidence type="ECO:0000313" key="11">
    <source>
        <dbReference type="Proteomes" id="UP000177451"/>
    </source>
</evidence>
<proteinExistence type="inferred from homology"/>
<dbReference type="EMBL" id="MFHH01000029">
    <property type="protein sequence ID" value="OGF64955.1"/>
    <property type="molecule type" value="Genomic_DNA"/>
</dbReference>
<dbReference type="EC" id="1.6.5.9" evidence="2"/>
<keyword evidence="4" id="KW-0274">FAD</keyword>
<evidence type="ECO:0000256" key="1">
    <source>
        <dbReference type="ARBA" id="ARBA00005272"/>
    </source>
</evidence>
<evidence type="ECO:0000256" key="2">
    <source>
        <dbReference type="ARBA" id="ARBA00012637"/>
    </source>
</evidence>
<evidence type="ECO:0000256" key="7">
    <source>
        <dbReference type="ARBA" id="ARBA00047599"/>
    </source>
</evidence>
<dbReference type="GO" id="GO:0050136">
    <property type="term" value="F:NADH dehydrogenase (quinone) (non-electrogenic) activity"/>
    <property type="evidence" value="ECO:0007669"/>
    <property type="project" value="UniProtKB-EC"/>
</dbReference>
<evidence type="ECO:0000256" key="8">
    <source>
        <dbReference type="SAM" id="MobiDB-lite"/>
    </source>
</evidence>
<dbReference type="InterPro" id="IPR036188">
    <property type="entry name" value="FAD/NAD-bd_sf"/>
</dbReference>
<evidence type="ECO:0000256" key="3">
    <source>
        <dbReference type="ARBA" id="ARBA00022630"/>
    </source>
</evidence>
<evidence type="ECO:0000259" key="9">
    <source>
        <dbReference type="Pfam" id="PF07992"/>
    </source>
</evidence>
<dbReference type="PRINTS" id="PR00368">
    <property type="entry name" value="FADPNR"/>
</dbReference>
<dbReference type="InterPro" id="IPR023753">
    <property type="entry name" value="FAD/NAD-binding_dom"/>
</dbReference>
<dbReference type="Gene3D" id="3.50.50.100">
    <property type="match status" value="1"/>
</dbReference>
<dbReference type="PANTHER" id="PTHR43706">
    <property type="entry name" value="NADH DEHYDROGENASE"/>
    <property type="match status" value="1"/>
</dbReference>
<evidence type="ECO:0000256" key="4">
    <source>
        <dbReference type="ARBA" id="ARBA00022827"/>
    </source>
</evidence>
<comment type="similarity">
    <text evidence="1">Belongs to the NADH dehydrogenase family.</text>
</comment>